<comment type="pathway">
    <text evidence="7">Amino-acid biosynthesis.</text>
</comment>
<dbReference type="InterPro" id="IPR001917">
    <property type="entry name" value="Aminotrans_II_pyridoxalP_BS"/>
</dbReference>
<dbReference type="Pfam" id="PF00155">
    <property type="entry name" value="Aminotran_1_2"/>
    <property type="match status" value="1"/>
</dbReference>
<dbReference type="GO" id="GO:0030170">
    <property type="term" value="F:pyridoxal phosphate binding"/>
    <property type="evidence" value="ECO:0007669"/>
    <property type="project" value="InterPro"/>
</dbReference>
<dbReference type="NCBIfam" id="NF002877">
    <property type="entry name" value="PRK03317.1"/>
    <property type="match status" value="1"/>
</dbReference>
<keyword evidence="3" id="KW-0028">Amino-acid biosynthesis</keyword>
<evidence type="ECO:0000256" key="7">
    <source>
        <dbReference type="ARBA" id="ARBA00029440"/>
    </source>
</evidence>
<dbReference type="AlphaFoldDB" id="A0A6J6G0M7"/>
<dbReference type="EMBL" id="CAFBPY010000052">
    <property type="protein sequence ID" value="CAB5036583.1"/>
    <property type="molecule type" value="Genomic_DNA"/>
</dbReference>
<protein>
    <submittedName>
        <fullName evidence="9">Unannotated protein</fullName>
    </submittedName>
</protein>
<evidence type="ECO:0000313" key="10">
    <source>
        <dbReference type="EMBL" id="CAB5036583.1"/>
    </source>
</evidence>
<sequence>MSSESSANSYVWPEWLPLRKDLKGQSPYGAPQLPLEVKLNTNENPFSLSPDLVAKLSESIANSAKDFNRYPDRDAIELRTELAKYLNSTTGVNLGVDQIWAANGSNEIIQTLFLAFAGAGVNSLGFTPSYSMHENIARSTGTNWIVADRLSDFNIDISSALTQISKQKPKLVFITTPNNPTGTSTKISDIRKVIEATAQVGGLAIIDEAYAEFSEEPSNIELLNDYLNLVVIRTMSKAFSFAGVRVGYLAAAKEVVDALQLVRLPYHLSTPTQLLAKVALEFQGELLAEVEQLKIERNKVVGELSALGLTVVPSSANFLLFSIENEKKVWQELVNVGVLVRDVGIAGHLRVTIGTPSENDRFLAALREILRASKGEK</sequence>
<dbReference type="PROSITE" id="PS00599">
    <property type="entry name" value="AA_TRANSFER_CLASS_2"/>
    <property type="match status" value="1"/>
</dbReference>
<comment type="cofactor">
    <cofactor evidence="1">
        <name>pyridoxal 5'-phosphate</name>
        <dbReference type="ChEBI" id="CHEBI:597326"/>
    </cofactor>
</comment>
<evidence type="ECO:0000256" key="1">
    <source>
        <dbReference type="ARBA" id="ARBA00001933"/>
    </source>
</evidence>
<dbReference type="PANTHER" id="PTHR42885">
    <property type="entry name" value="HISTIDINOL-PHOSPHATE AMINOTRANSFERASE-RELATED"/>
    <property type="match status" value="1"/>
</dbReference>
<dbReference type="Gene3D" id="3.40.640.10">
    <property type="entry name" value="Type I PLP-dependent aspartate aminotransferase-like (Major domain)"/>
    <property type="match status" value="1"/>
</dbReference>
<organism evidence="9">
    <name type="scientific">freshwater metagenome</name>
    <dbReference type="NCBI Taxonomy" id="449393"/>
    <lineage>
        <taxon>unclassified sequences</taxon>
        <taxon>metagenomes</taxon>
        <taxon>ecological metagenomes</taxon>
    </lineage>
</organism>
<reference evidence="9" key="1">
    <citation type="submission" date="2020-05" db="EMBL/GenBank/DDBJ databases">
        <authorList>
            <person name="Chiriac C."/>
            <person name="Salcher M."/>
            <person name="Ghai R."/>
            <person name="Kavagutti S V."/>
        </authorList>
    </citation>
    <scope>NUCLEOTIDE SEQUENCE</scope>
</reference>
<evidence type="ECO:0000313" key="9">
    <source>
        <dbReference type="EMBL" id="CAB4594571.1"/>
    </source>
</evidence>
<evidence type="ECO:0000256" key="4">
    <source>
        <dbReference type="ARBA" id="ARBA00022679"/>
    </source>
</evidence>
<dbReference type="CDD" id="cd00609">
    <property type="entry name" value="AAT_like"/>
    <property type="match status" value="1"/>
</dbReference>
<dbReference type="Gene3D" id="3.90.1150.10">
    <property type="entry name" value="Aspartate Aminotransferase, domain 1"/>
    <property type="match status" value="1"/>
</dbReference>
<proteinExistence type="inferred from homology"/>
<name>A0A6J6G0M7_9ZZZZ</name>
<keyword evidence="5" id="KW-0663">Pyridoxal phosphate</keyword>
<dbReference type="InterPro" id="IPR015422">
    <property type="entry name" value="PyrdxlP-dep_Trfase_small"/>
</dbReference>
<dbReference type="InterPro" id="IPR004839">
    <property type="entry name" value="Aminotransferase_I/II_large"/>
</dbReference>
<dbReference type="PANTHER" id="PTHR42885:SF2">
    <property type="entry name" value="HISTIDINOL-PHOSPHATE AMINOTRANSFERASE"/>
    <property type="match status" value="1"/>
</dbReference>
<dbReference type="HAMAP" id="MF_01023">
    <property type="entry name" value="HisC_aminotrans_2"/>
    <property type="match status" value="1"/>
</dbReference>
<dbReference type="InterPro" id="IPR015424">
    <property type="entry name" value="PyrdxlP-dep_Trfase"/>
</dbReference>
<dbReference type="NCBIfam" id="TIGR01141">
    <property type="entry name" value="hisC"/>
    <property type="match status" value="1"/>
</dbReference>
<evidence type="ECO:0000256" key="3">
    <source>
        <dbReference type="ARBA" id="ARBA00022605"/>
    </source>
</evidence>
<keyword evidence="6" id="KW-0368">Histidine biosynthesis</keyword>
<accession>A0A6J6G0M7</accession>
<keyword evidence="4" id="KW-0808">Transferase</keyword>
<evidence type="ECO:0000259" key="8">
    <source>
        <dbReference type="Pfam" id="PF00155"/>
    </source>
</evidence>
<evidence type="ECO:0000256" key="2">
    <source>
        <dbReference type="ARBA" id="ARBA00022576"/>
    </source>
</evidence>
<dbReference type="InterPro" id="IPR015421">
    <property type="entry name" value="PyrdxlP-dep_Trfase_major"/>
</dbReference>
<dbReference type="SUPFAM" id="SSF53383">
    <property type="entry name" value="PLP-dependent transferases"/>
    <property type="match status" value="1"/>
</dbReference>
<dbReference type="GO" id="GO:0004400">
    <property type="term" value="F:histidinol-phosphate transaminase activity"/>
    <property type="evidence" value="ECO:0007669"/>
    <property type="project" value="InterPro"/>
</dbReference>
<dbReference type="GO" id="GO:0000105">
    <property type="term" value="P:L-histidine biosynthetic process"/>
    <property type="evidence" value="ECO:0007669"/>
    <property type="project" value="UniProtKB-KW"/>
</dbReference>
<evidence type="ECO:0000256" key="5">
    <source>
        <dbReference type="ARBA" id="ARBA00022898"/>
    </source>
</evidence>
<dbReference type="InterPro" id="IPR005861">
    <property type="entry name" value="HisP_aminotrans"/>
</dbReference>
<evidence type="ECO:0000256" key="6">
    <source>
        <dbReference type="ARBA" id="ARBA00023102"/>
    </source>
</evidence>
<dbReference type="EMBL" id="CAEZUJ010000009">
    <property type="protein sequence ID" value="CAB4594571.1"/>
    <property type="molecule type" value="Genomic_DNA"/>
</dbReference>
<keyword evidence="2" id="KW-0032">Aminotransferase</keyword>
<feature type="domain" description="Aminotransferase class I/classII large" evidence="8">
    <location>
        <begin position="37"/>
        <end position="366"/>
    </location>
</feature>
<gene>
    <name evidence="9" type="ORF">UFOPK1811_00379</name>
    <name evidence="10" type="ORF">UFOPK4209_00465</name>
</gene>